<dbReference type="EMBL" id="JNSK01000056">
    <property type="protein sequence ID" value="KGA16823.1"/>
    <property type="molecule type" value="Genomic_DNA"/>
</dbReference>
<protein>
    <recommendedName>
        <fullName evidence="7">VTT domain-containing protein</fullName>
    </recommendedName>
</protein>
<keyword evidence="3 6" id="KW-0812">Transmembrane</keyword>
<evidence type="ECO:0000256" key="4">
    <source>
        <dbReference type="ARBA" id="ARBA00022989"/>
    </source>
</evidence>
<evidence type="ECO:0000256" key="5">
    <source>
        <dbReference type="ARBA" id="ARBA00023136"/>
    </source>
</evidence>
<evidence type="ECO:0000256" key="3">
    <source>
        <dbReference type="ARBA" id="ARBA00022692"/>
    </source>
</evidence>
<feature type="transmembrane region" description="Helical" evidence="6">
    <location>
        <begin position="17"/>
        <end position="39"/>
    </location>
</feature>
<organism evidence="8">
    <name type="scientific">freshwater metagenome</name>
    <dbReference type="NCBI Taxonomy" id="449393"/>
    <lineage>
        <taxon>unclassified sequences</taxon>
        <taxon>metagenomes</taxon>
        <taxon>ecological metagenomes</taxon>
    </lineage>
</organism>
<dbReference type="GO" id="GO:0005886">
    <property type="term" value="C:plasma membrane"/>
    <property type="evidence" value="ECO:0007669"/>
    <property type="project" value="UniProtKB-SubCell"/>
</dbReference>
<feature type="transmembrane region" description="Helical" evidence="6">
    <location>
        <begin position="59"/>
        <end position="85"/>
    </location>
</feature>
<comment type="caution">
    <text evidence="8">The sequence shown here is derived from an EMBL/GenBank/DDBJ whole genome shotgun (WGS) entry which is preliminary data.</text>
</comment>
<sequence>MELFSSLDSQFADIGPLLLYFIVGGNVFVQSALVIGFVLPGSSILFSAGLVAATEENVSITALLTVIFMAAFIGNQVGFVIGRLLGRSYLSKRKSPALQKVIRKCERFYEKSGWWSVVAARFVPWVRTFLPLIAGASKMPYYKFLSANILGALAWGVGITLAGYYTASIPGVKTFTYAIAGFFIVGSIVSGIVDYLRRRRLPQDKS</sequence>
<feature type="domain" description="VTT" evidence="7">
    <location>
        <begin position="39"/>
        <end position="164"/>
    </location>
</feature>
<evidence type="ECO:0000256" key="6">
    <source>
        <dbReference type="SAM" id="Phobius"/>
    </source>
</evidence>
<feature type="transmembrane region" description="Helical" evidence="6">
    <location>
        <begin position="177"/>
        <end position="196"/>
    </location>
</feature>
<comment type="subcellular location">
    <subcellularLocation>
        <location evidence="1">Cell membrane</location>
        <topology evidence="1">Multi-pass membrane protein</topology>
    </subcellularLocation>
</comment>
<evidence type="ECO:0000259" key="7">
    <source>
        <dbReference type="Pfam" id="PF09335"/>
    </source>
</evidence>
<accession>A0A094SF05</accession>
<dbReference type="InterPro" id="IPR032816">
    <property type="entry name" value="VTT_dom"/>
</dbReference>
<proteinExistence type="predicted"/>
<evidence type="ECO:0000313" key="8">
    <source>
        <dbReference type="EMBL" id="KGA16823.1"/>
    </source>
</evidence>
<keyword evidence="2" id="KW-1003">Cell membrane</keyword>
<feature type="transmembrane region" description="Helical" evidence="6">
    <location>
        <begin position="144"/>
        <end position="165"/>
    </location>
</feature>
<dbReference type="AlphaFoldDB" id="A0A094SF05"/>
<gene>
    <name evidence="8" type="ORF">GM50_13455</name>
</gene>
<reference evidence="8" key="1">
    <citation type="submission" date="2014-05" db="EMBL/GenBank/DDBJ databases">
        <title>Key roles for freshwater Actinobacteria revealed by deep metagenomic sequencing.</title>
        <authorList>
            <person name="Ghai R."/>
            <person name="Mizuno C.M."/>
            <person name="Picazo A."/>
            <person name="Camacho A."/>
            <person name="Rodriguez-Valera F."/>
        </authorList>
    </citation>
    <scope>NUCLEOTIDE SEQUENCE</scope>
</reference>
<dbReference type="Pfam" id="PF09335">
    <property type="entry name" value="VTT_dom"/>
    <property type="match status" value="1"/>
</dbReference>
<keyword evidence="4 6" id="KW-1133">Transmembrane helix</keyword>
<evidence type="ECO:0000256" key="1">
    <source>
        <dbReference type="ARBA" id="ARBA00004651"/>
    </source>
</evidence>
<name>A0A094SF05_9ZZZZ</name>
<dbReference type="InterPro" id="IPR032818">
    <property type="entry name" value="DedA-like"/>
</dbReference>
<keyword evidence="5 6" id="KW-0472">Membrane</keyword>
<dbReference type="PANTHER" id="PTHR30353:SF0">
    <property type="entry name" value="TRANSMEMBRANE PROTEIN"/>
    <property type="match status" value="1"/>
</dbReference>
<evidence type="ECO:0000256" key="2">
    <source>
        <dbReference type="ARBA" id="ARBA00022475"/>
    </source>
</evidence>
<dbReference type="PANTHER" id="PTHR30353">
    <property type="entry name" value="INNER MEMBRANE PROTEIN DEDA-RELATED"/>
    <property type="match status" value="1"/>
</dbReference>